<feature type="region of interest" description="Disordered" evidence="1">
    <location>
        <begin position="72"/>
        <end position="267"/>
    </location>
</feature>
<dbReference type="Gene3D" id="2.130.10.10">
    <property type="entry name" value="YVTN repeat-like/Quinoprotein amine dehydrogenase"/>
    <property type="match status" value="1"/>
</dbReference>
<dbReference type="Proteomes" id="UP000320475">
    <property type="component" value="Unassembled WGS sequence"/>
</dbReference>
<evidence type="ECO:0000256" key="1">
    <source>
        <dbReference type="SAM" id="MobiDB-lite"/>
    </source>
</evidence>
<feature type="compositionally biased region" description="Acidic residues" evidence="1">
    <location>
        <begin position="182"/>
        <end position="194"/>
    </location>
</feature>
<organism evidence="2 3">
    <name type="scientific">Synchytrium endobioticum</name>
    <dbReference type="NCBI Taxonomy" id="286115"/>
    <lineage>
        <taxon>Eukaryota</taxon>
        <taxon>Fungi</taxon>
        <taxon>Fungi incertae sedis</taxon>
        <taxon>Chytridiomycota</taxon>
        <taxon>Chytridiomycota incertae sedis</taxon>
        <taxon>Chytridiomycetes</taxon>
        <taxon>Synchytriales</taxon>
        <taxon>Synchytriaceae</taxon>
        <taxon>Synchytrium</taxon>
    </lineage>
</organism>
<sequence>MARSDSPQEDDDCDNDPPYSPPPPPPPHVLASTVRQQRRQARQGQLKAEAERRAQEEMLEALRLSMQHHVDASRIEATLPELSEPSSSSSPSPPSVTSKQQLDDPAADPSTRKKQKTKRVEFDSNVYVRYMSSPSSCVSSGLDSVDEWDSDDDEEPEIRRLPSFSSSSSGTATCTYGSQEDVGADIFDDGEPLDDVSHLDSSDSDQEIQVSKRKTANIPLNTTKARKKRIYSSPSTTNRKRRRPVIYANSESDTDTTASSDDSLGGETKCTYTRAQRRNTNIWDQAEDDSDNEDDWDWDNAMSIFEIESSTDDKADGNEEEYYIGDEDDAVGEVDDGDLEGEGNVNEDMDTSHLPVDIELRFPRSFELKVMLNIFEFLDAGTLLRCYSVSRFLSQGLGRFDERMWKSKVKQVYHDADLVDRLSSWKKVYVTKTMMANGLCCPSVVTRLPEKANCFSPSSNISIPQRPTRRMQQARDFATADSQTKLVNGLPHYYLALPHEDRRIFDCPSSFPFPKAFITKDMRLGVLYRPGGLIESSQLQMTNLATFSTTSRKLGRLNGPTCDGLYLPQSRLLVTSPSAARDDDHEQIIIYEMNDGILDDKHHLPVASNSPFTRYPASVLAADEQTGLLAVSHDGWVYIWSGISSASTNSTDGFSTICAAGMSGASHSGSLACKTTIDVNRFVGQEEQIENLAIGGHYLAVATVASNYILVFDVFTSQLLHKFEECCHAISSKSNKPIKWSRNCTCLLLLKSPFLFASQNCEECKIQVWDLHTGHYIYTMKPYPRILNAYITSISLSDDGITLAVGLSNGDIVLYDFWPVKIQRSVATIEKEVDSSLSSFCSSGSSSHDVFPFSVMYREIEEDEAGNRKEVEGIYLF</sequence>
<dbReference type="InterPro" id="IPR036322">
    <property type="entry name" value="WD40_repeat_dom_sf"/>
</dbReference>
<proteinExistence type="predicted"/>
<evidence type="ECO:0000313" key="3">
    <source>
        <dbReference type="Proteomes" id="UP000320475"/>
    </source>
</evidence>
<feature type="compositionally biased region" description="Polar residues" evidence="1">
    <location>
        <begin position="132"/>
        <end position="142"/>
    </location>
</feature>
<dbReference type="InterPro" id="IPR036047">
    <property type="entry name" value="F-box-like_dom_sf"/>
</dbReference>
<feature type="region of interest" description="Disordered" evidence="1">
    <location>
        <begin position="1"/>
        <end position="54"/>
    </location>
</feature>
<name>A0A507CWF6_9FUNG</name>
<dbReference type="SUPFAM" id="SSF81383">
    <property type="entry name" value="F-box domain"/>
    <property type="match status" value="1"/>
</dbReference>
<dbReference type="EMBL" id="QEAM01000219">
    <property type="protein sequence ID" value="TPX43529.1"/>
    <property type="molecule type" value="Genomic_DNA"/>
</dbReference>
<accession>A0A507CWF6</accession>
<feature type="compositionally biased region" description="Low complexity" evidence="1">
    <location>
        <begin position="79"/>
        <end position="90"/>
    </location>
</feature>
<feature type="compositionally biased region" description="Acidic residues" evidence="1">
    <location>
        <begin position="144"/>
        <end position="156"/>
    </location>
</feature>
<protein>
    <recommendedName>
        <fullName evidence="4">F-box domain-containing protein</fullName>
    </recommendedName>
</protein>
<dbReference type="VEuPathDB" id="FungiDB:SeMB42_g05491"/>
<dbReference type="OrthoDB" id="2745718at2759"/>
<dbReference type="AlphaFoldDB" id="A0A507CWF6"/>
<dbReference type="InterPro" id="IPR015943">
    <property type="entry name" value="WD40/YVTN_repeat-like_dom_sf"/>
</dbReference>
<comment type="caution">
    <text evidence="2">The sequence shown here is derived from an EMBL/GenBank/DDBJ whole genome shotgun (WGS) entry which is preliminary data.</text>
</comment>
<evidence type="ECO:0000313" key="2">
    <source>
        <dbReference type="EMBL" id="TPX43529.1"/>
    </source>
</evidence>
<gene>
    <name evidence="2" type="ORF">SeLEV6574_g05006</name>
</gene>
<evidence type="ECO:0008006" key="4">
    <source>
        <dbReference type="Google" id="ProtNLM"/>
    </source>
</evidence>
<dbReference type="Gene3D" id="1.20.1280.50">
    <property type="match status" value="1"/>
</dbReference>
<feature type="compositionally biased region" description="Pro residues" evidence="1">
    <location>
        <begin position="18"/>
        <end position="28"/>
    </location>
</feature>
<reference evidence="2 3" key="1">
    <citation type="journal article" date="2019" name="Sci. Rep.">
        <title>Comparative genomics of chytrid fungi reveal insights into the obligate biotrophic and pathogenic lifestyle of Synchytrium endobioticum.</title>
        <authorList>
            <person name="van de Vossenberg B.T.L.H."/>
            <person name="Warris S."/>
            <person name="Nguyen H.D.T."/>
            <person name="van Gent-Pelzer M.P.E."/>
            <person name="Joly D.L."/>
            <person name="van de Geest H.C."/>
            <person name="Bonants P.J.M."/>
            <person name="Smith D.S."/>
            <person name="Levesque C.A."/>
            <person name="van der Lee T.A.J."/>
        </authorList>
    </citation>
    <scope>NUCLEOTIDE SEQUENCE [LARGE SCALE GENOMIC DNA]</scope>
    <source>
        <strain evidence="2 3">LEV6574</strain>
    </source>
</reference>
<dbReference type="SUPFAM" id="SSF50978">
    <property type="entry name" value="WD40 repeat-like"/>
    <property type="match status" value="1"/>
</dbReference>